<organism evidence="1 2">
    <name type="scientific">Pseudomonas plecoglossicida</name>
    <dbReference type="NCBI Taxonomy" id="70775"/>
    <lineage>
        <taxon>Bacteria</taxon>
        <taxon>Pseudomonadati</taxon>
        <taxon>Pseudomonadota</taxon>
        <taxon>Gammaproteobacteria</taxon>
        <taxon>Pseudomonadales</taxon>
        <taxon>Pseudomonadaceae</taxon>
        <taxon>Pseudomonas</taxon>
    </lineage>
</organism>
<comment type="caution">
    <text evidence="1">The sequence shown here is derived from an EMBL/GenBank/DDBJ whole genome shotgun (WGS) entry which is preliminary data.</text>
</comment>
<sequence>MSAAQSMKVLVLCGPESSGKSWLSGVIQAHFGGVVVAEYVRHFIDQERRDTCYADIPAIARGQLAWEDQAREQAPSLLILDTHLLSNMLWSHALFGDCPAWLEQSLLARHYHLHLLLSPQGVDWVADGQRSQPELRDRQRFFDDSLHWLQRHEQAYKIIEGNWPQRQLLALQTVAKLIDSNTPSCPTEC</sequence>
<dbReference type="EMBL" id="NTME01000035">
    <property type="protein sequence ID" value="PBJ93033.1"/>
    <property type="molecule type" value="Genomic_DNA"/>
</dbReference>
<dbReference type="SUPFAM" id="SSF52540">
    <property type="entry name" value="P-loop containing nucleoside triphosphate hydrolases"/>
    <property type="match status" value="1"/>
</dbReference>
<dbReference type="Pfam" id="PF13521">
    <property type="entry name" value="AAA_28"/>
    <property type="match status" value="1"/>
</dbReference>
<reference evidence="1 2" key="1">
    <citation type="submission" date="2017-09" db="EMBL/GenBank/DDBJ databases">
        <authorList>
            <person name="Ehlers B."/>
            <person name="Leendertz F.H."/>
        </authorList>
    </citation>
    <scope>NUCLEOTIDE SEQUENCE [LARGE SCALE GENOMIC DNA]</scope>
    <source>
        <strain evidence="1 2">DJ-1</strain>
    </source>
</reference>
<dbReference type="Gene3D" id="3.40.50.300">
    <property type="entry name" value="P-loop containing nucleotide triphosphate hydrolases"/>
    <property type="match status" value="1"/>
</dbReference>
<dbReference type="PANTHER" id="PTHR37512">
    <property type="entry name" value="TRIFUNCTIONAL NAD BIOSYNTHESIS/REGULATOR PROTEIN NADR"/>
    <property type="match status" value="1"/>
</dbReference>
<dbReference type="PANTHER" id="PTHR37512:SF1">
    <property type="entry name" value="NADR_TTD14 AAA DOMAIN-CONTAINING PROTEIN"/>
    <property type="match status" value="1"/>
</dbReference>
<dbReference type="Proteomes" id="UP000218102">
    <property type="component" value="Unassembled WGS sequence"/>
</dbReference>
<dbReference type="RefSeq" id="WP_013972461.1">
    <property type="nucleotide sequence ID" value="NZ_CP010359.1"/>
</dbReference>
<name>A0A099N0N5_PSEDL</name>
<evidence type="ECO:0000313" key="2">
    <source>
        <dbReference type="Proteomes" id="UP000218102"/>
    </source>
</evidence>
<gene>
    <name evidence="1" type="ORF">CMV24_23975</name>
</gene>
<dbReference type="KEGG" id="ppj:RK21_02382"/>
<evidence type="ECO:0000313" key="1">
    <source>
        <dbReference type="EMBL" id="PBJ93033.1"/>
    </source>
</evidence>
<dbReference type="InterPro" id="IPR038727">
    <property type="entry name" value="NadR/Ttd14_AAA_dom"/>
</dbReference>
<proteinExistence type="predicted"/>
<dbReference type="AlphaFoldDB" id="A0A099N0N5"/>
<accession>A0A099N0N5</accession>
<dbReference type="InterPro" id="IPR052735">
    <property type="entry name" value="NAD_biosynth-regulator"/>
</dbReference>
<protein>
    <submittedName>
        <fullName evidence="1">N-acetylglucosamine-6-sulfatase</fullName>
    </submittedName>
</protein>
<dbReference type="InterPro" id="IPR027417">
    <property type="entry name" value="P-loop_NTPase"/>
</dbReference>